<name>A0A822VAD9_AGRTU</name>
<dbReference type="AlphaFoldDB" id="A0A822VAD9"/>
<gene>
    <name evidence="2" type="ORF">AGR4A_pAt10004</name>
</gene>
<evidence type="ECO:0000256" key="1">
    <source>
        <dbReference type="SAM" id="MobiDB-lite"/>
    </source>
</evidence>
<accession>A0A822VAD9</accession>
<proteinExistence type="predicted"/>
<feature type="region of interest" description="Disordered" evidence="1">
    <location>
        <begin position="77"/>
        <end position="122"/>
    </location>
</feature>
<evidence type="ECO:0000313" key="3">
    <source>
        <dbReference type="Proteomes" id="UP000192074"/>
    </source>
</evidence>
<sequence>MLRWRTCEEIIKRGFAQLMKAEGLAKADRNWRRGHDESRLVLNLEASSSSAGENSKFAINLDVFAAAIVEKGGHRAFNRKASAPSANPEPPTKNRLRSRSLTDRDARSESESNLSGDRDKGV</sequence>
<dbReference type="RefSeq" id="WP_060725016.1">
    <property type="nucleotide sequence ID" value="NZ_LMVK01000025.1"/>
</dbReference>
<protein>
    <submittedName>
        <fullName evidence="2">Uncharacterized protein</fullName>
    </submittedName>
</protein>
<comment type="caution">
    <text evidence="2">The sequence shown here is derived from an EMBL/GenBank/DDBJ whole genome shotgun (WGS) entry which is preliminary data.</text>
</comment>
<evidence type="ECO:0000313" key="2">
    <source>
        <dbReference type="EMBL" id="CVI24194.1"/>
    </source>
</evidence>
<reference evidence="2 3" key="1">
    <citation type="submission" date="2016-01" db="EMBL/GenBank/DDBJ databases">
        <authorList>
            <person name="Regsiter A."/>
            <person name="william w."/>
        </authorList>
    </citation>
    <scope>NUCLEOTIDE SEQUENCE [LARGE SCALE GENOMIC DNA]</scope>
    <source>
        <strain evidence="2 3">B6</strain>
    </source>
</reference>
<feature type="compositionally biased region" description="Basic and acidic residues" evidence="1">
    <location>
        <begin position="100"/>
        <end position="122"/>
    </location>
</feature>
<organism evidence="2 3">
    <name type="scientific">Agrobacterium tumefaciens str. B6</name>
    <dbReference type="NCBI Taxonomy" id="1183423"/>
    <lineage>
        <taxon>Bacteria</taxon>
        <taxon>Pseudomonadati</taxon>
        <taxon>Pseudomonadota</taxon>
        <taxon>Alphaproteobacteria</taxon>
        <taxon>Hyphomicrobiales</taxon>
        <taxon>Rhizobiaceae</taxon>
        <taxon>Rhizobium/Agrobacterium group</taxon>
        <taxon>Agrobacterium</taxon>
        <taxon>Agrobacterium tumefaciens complex</taxon>
    </lineage>
</organism>
<dbReference type="EMBL" id="FCNL01000040">
    <property type="protein sequence ID" value="CVI24194.1"/>
    <property type="molecule type" value="Genomic_DNA"/>
</dbReference>
<dbReference type="Proteomes" id="UP000192074">
    <property type="component" value="Unassembled WGS sequence"/>
</dbReference>